<keyword evidence="3" id="KW-1185">Reference proteome</keyword>
<dbReference type="EMBL" id="UYJE01006505">
    <property type="protein sequence ID" value="VDI46559.1"/>
    <property type="molecule type" value="Genomic_DNA"/>
</dbReference>
<sequence>MAANTQQTDDELSGNLLYDKDARVILMEILKSLRVLTDRIEKIEKEVQKIDGIKEGLSNLSTRVQTNEETIVEIQDRNRKVEESVEKMGQIVHTIVDKYSANAEEISQIKDRMETIGEDNGTFSNIAIKELKADVLDLKCRSMSENLVFSGNKIGKRRSGGLAVAYKNHLKDNIEYIKTESKFVLWCKISKVINRSDDILLGIIYIPPEYTSYSSIDAINEIEMELFELSHRFSKCLLVGDFNARTGSEDDFIFVPDSESHVVDIENIQINAVCNLDQYDFSRKRNSRDKNKNRFGNQLLEFCKGNNFFIMNGRTLGDIDGKFTCRNSSVVDYCLCSAELIQNFTDFKVLDFSSLYSDVHSPIEISLKQTDQEVSTKCSDDTRTNEQKINNWTNEKSHKFLECLNLTEIENINSEIDGTTVVTQETVDMIISKIGKVLINSAGNTFGFKVSAGKKSEHRKNKPWFDHDCKAARYLFKLAQETTFRSRSLDKMKSILDNCGFSYLWSFQNTSPNIKSIIKQRLEDQFTQSWSGK</sequence>
<feature type="coiled-coil region" evidence="1">
    <location>
        <begin position="26"/>
        <end position="53"/>
    </location>
</feature>
<protein>
    <recommendedName>
        <fullName evidence="4">Endonuclease/exonuclease/phosphatase domain-containing protein</fullName>
    </recommendedName>
</protein>
<dbReference type="SUPFAM" id="SSF56219">
    <property type="entry name" value="DNase I-like"/>
    <property type="match status" value="1"/>
</dbReference>
<dbReference type="OrthoDB" id="6082598at2759"/>
<organism evidence="2 3">
    <name type="scientific">Mytilus galloprovincialis</name>
    <name type="common">Mediterranean mussel</name>
    <dbReference type="NCBI Taxonomy" id="29158"/>
    <lineage>
        <taxon>Eukaryota</taxon>
        <taxon>Metazoa</taxon>
        <taxon>Spiralia</taxon>
        <taxon>Lophotrochozoa</taxon>
        <taxon>Mollusca</taxon>
        <taxon>Bivalvia</taxon>
        <taxon>Autobranchia</taxon>
        <taxon>Pteriomorphia</taxon>
        <taxon>Mytilida</taxon>
        <taxon>Mytiloidea</taxon>
        <taxon>Mytilidae</taxon>
        <taxon>Mytilinae</taxon>
        <taxon>Mytilus</taxon>
    </lineage>
</organism>
<feature type="non-terminal residue" evidence="2">
    <location>
        <position position="533"/>
    </location>
</feature>
<evidence type="ECO:0000256" key="1">
    <source>
        <dbReference type="SAM" id="Coils"/>
    </source>
</evidence>
<evidence type="ECO:0000313" key="3">
    <source>
        <dbReference type="Proteomes" id="UP000596742"/>
    </source>
</evidence>
<reference evidence="2" key="1">
    <citation type="submission" date="2018-11" db="EMBL/GenBank/DDBJ databases">
        <authorList>
            <person name="Alioto T."/>
            <person name="Alioto T."/>
        </authorList>
    </citation>
    <scope>NUCLEOTIDE SEQUENCE</scope>
</reference>
<gene>
    <name evidence="2" type="ORF">MGAL_10B069973</name>
</gene>
<evidence type="ECO:0008006" key="4">
    <source>
        <dbReference type="Google" id="ProtNLM"/>
    </source>
</evidence>
<dbReference type="InterPro" id="IPR036691">
    <property type="entry name" value="Endo/exonu/phosph_ase_sf"/>
</dbReference>
<comment type="caution">
    <text evidence="2">The sequence shown here is derived from an EMBL/GenBank/DDBJ whole genome shotgun (WGS) entry which is preliminary data.</text>
</comment>
<dbReference type="Gene3D" id="3.60.10.10">
    <property type="entry name" value="Endonuclease/exonuclease/phosphatase"/>
    <property type="match status" value="1"/>
</dbReference>
<evidence type="ECO:0000313" key="2">
    <source>
        <dbReference type="EMBL" id="VDI46559.1"/>
    </source>
</evidence>
<keyword evidence="1" id="KW-0175">Coiled coil</keyword>
<dbReference type="AlphaFoldDB" id="A0A8B6FBZ6"/>
<proteinExistence type="predicted"/>
<name>A0A8B6FBZ6_MYTGA</name>
<dbReference type="Proteomes" id="UP000596742">
    <property type="component" value="Unassembled WGS sequence"/>
</dbReference>
<accession>A0A8B6FBZ6</accession>